<dbReference type="EMBL" id="JJML01000019">
    <property type="protein sequence ID" value="KGF72753.1"/>
    <property type="molecule type" value="Genomic_DNA"/>
</dbReference>
<evidence type="ECO:0008006" key="3">
    <source>
        <dbReference type="Google" id="ProtNLM"/>
    </source>
</evidence>
<dbReference type="Proteomes" id="UP000030170">
    <property type="component" value="Unassembled WGS sequence"/>
</dbReference>
<gene>
    <name evidence="1" type="ORF">DO97_05310</name>
</gene>
<evidence type="ECO:0000313" key="1">
    <source>
        <dbReference type="EMBL" id="KGF72753.1"/>
    </source>
</evidence>
<evidence type="ECO:0000313" key="2">
    <source>
        <dbReference type="Proteomes" id="UP000030170"/>
    </source>
</evidence>
<reference evidence="1 2" key="1">
    <citation type="journal article" date="2014" name="Mol. Ecol.">
        <title>Evolution of Synechococcus.</title>
        <authorList>
            <person name="Dvorak P."/>
            <person name="Casamatta D."/>
            <person name="Hasler P."/>
            <person name="Poulickova A."/>
            <person name="Ondrej V."/>
            <person name="Sanges R."/>
        </authorList>
    </citation>
    <scope>NUCLEOTIDE SEQUENCE [LARGE SCALE GENOMIC DNA]</scope>
    <source>
        <strain evidence="1 2">CAUP A 1101</strain>
    </source>
</reference>
<dbReference type="PROSITE" id="PS51257">
    <property type="entry name" value="PROKAR_LIPOPROTEIN"/>
    <property type="match status" value="1"/>
</dbReference>
<comment type="caution">
    <text evidence="1">The sequence shown here is derived from an EMBL/GenBank/DDBJ whole genome shotgun (WGS) entry which is preliminary data.</text>
</comment>
<organism evidence="1 2">
    <name type="scientific">Neosynechococcus sphagnicola sy1</name>
    <dbReference type="NCBI Taxonomy" id="1497020"/>
    <lineage>
        <taxon>Bacteria</taxon>
        <taxon>Bacillati</taxon>
        <taxon>Cyanobacteriota</taxon>
        <taxon>Cyanophyceae</taxon>
        <taxon>Neosynechococcales</taxon>
        <taxon>Neosynechococcaceae</taxon>
        <taxon>Neosynechococcus</taxon>
    </lineage>
</organism>
<accession>A0A098TPJ5</accession>
<dbReference type="OrthoDB" id="468126at2"/>
<protein>
    <recommendedName>
        <fullName evidence="3">DUF4878 domain-containing protein</fullName>
    </recommendedName>
</protein>
<sequence length="133" mass="15059">MIGRLLMILLMGLLTACGGLSEPKISTIQQAIAMEVSYTQQSLTRLLQLTATTPPKFSISHVQVQQQDPLEIQNLTGFHIQGHYDLTLQLPQRPIYQQQNTFDIYLQRQQEGKSWRLAHPQGDGTWKTELISG</sequence>
<proteinExistence type="predicted"/>
<dbReference type="AlphaFoldDB" id="A0A098TPJ5"/>
<keyword evidence="2" id="KW-1185">Reference proteome</keyword>
<dbReference type="RefSeq" id="WP_036532998.1">
    <property type="nucleotide sequence ID" value="NZ_JJML01000019.1"/>
</dbReference>
<name>A0A098TPJ5_9CYAN</name>